<dbReference type="PROSITE" id="PS51007">
    <property type="entry name" value="CYTC"/>
    <property type="match status" value="2"/>
</dbReference>
<feature type="binding site" description="covalent" evidence="13">
    <location>
        <position position="223"/>
    </location>
    <ligand>
        <name>heme c</name>
        <dbReference type="ChEBI" id="CHEBI:61717"/>
        <label>2</label>
    </ligand>
</feature>
<comment type="cofactor">
    <cofactor evidence="13">
        <name>heme</name>
        <dbReference type="ChEBI" id="CHEBI:30413"/>
    </cofactor>
    <text evidence="13">Binds 2 heme groups.</text>
</comment>
<feature type="binding site" description="axial binding residue" evidence="14">
    <location>
        <position position="83"/>
    </location>
    <ligand>
        <name>heme c</name>
        <dbReference type="ChEBI" id="CHEBI:61717"/>
        <label>1</label>
    </ligand>
    <ligandPart>
        <name>Fe</name>
        <dbReference type="ChEBI" id="CHEBI:18248"/>
    </ligandPart>
</feature>
<dbReference type="InterPro" id="IPR026259">
    <property type="entry name" value="MauG/Cytc_peroxidase"/>
</dbReference>
<dbReference type="InterPro" id="IPR036909">
    <property type="entry name" value="Cyt_c-like_dom_sf"/>
</dbReference>
<evidence type="ECO:0000256" key="14">
    <source>
        <dbReference type="PIRSR" id="PIRSR000294-2"/>
    </source>
</evidence>
<dbReference type="AlphaFoldDB" id="A0A517PXS6"/>
<comment type="pathway">
    <text evidence="2">One-carbon metabolism; methylamine degradation.</text>
</comment>
<comment type="function">
    <text evidence="11">Involved in methylamine metabolism. Essential for the maturation of the beta subunit of MADH, presumably via a step in the biosynthesis of tryptophan tryptophylquinone (TTQ), the cofactor of MADH.</text>
</comment>
<evidence type="ECO:0000313" key="17">
    <source>
        <dbReference type="EMBL" id="QDT24187.1"/>
    </source>
</evidence>
<evidence type="ECO:0000256" key="1">
    <source>
        <dbReference type="ARBA" id="ARBA00004418"/>
    </source>
</evidence>
<organism evidence="17 18">
    <name type="scientific">Gimesia chilikensis</name>
    <dbReference type="NCBI Taxonomy" id="2605989"/>
    <lineage>
        <taxon>Bacteria</taxon>
        <taxon>Pseudomonadati</taxon>
        <taxon>Planctomycetota</taxon>
        <taxon>Planctomycetia</taxon>
        <taxon>Planctomycetales</taxon>
        <taxon>Planctomycetaceae</taxon>
        <taxon>Gimesia</taxon>
    </lineage>
</organism>
<keyword evidence="6 15" id="KW-0732">Signal</keyword>
<evidence type="ECO:0000256" key="9">
    <source>
        <dbReference type="ARBA" id="ARBA00023002"/>
    </source>
</evidence>
<dbReference type="SUPFAM" id="SSF46626">
    <property type="entry name" value="Cytochrome c"/>
    <property type="match status" value="2"/>
</dbReference>
<dbReference type="FunFam" id="1.10.760.10:FF:000019">
    <property type="entry name" value="Di-heme cytochrome C peroxidase"/>
    <property type="match status" value="1"/>
</dbReference>
<evidence type="ECO:0000256" key="2">
    <source>
        <dbReference type="ARBA" id="ARBA00004856"/>
    </source>
</evidence>
<evidence type="ECO:0000313" key="18">
    <source>
        <dbReference type="Proteomes" id="UP000320421"/>
    </source>
</evidence>
<evidence type="ECO:0000256" key="11">
    <source>
        <dbReference type="ARBA" id="ARBA00058991"/>
    </source>
</evidence>
<keyword evidence="4 13" id="KW-0349">Heme</keyword>
<keyword evidence="18" id="KW-1185">Reference proteome</keyword>
<evidence type="ECO:0000259" key="16">
    <source>
        <dbReference type="PROSITE" id="PS51007"/>
    </source>
</evidence>
<feature type="binding site" description="covalent" evidence="13">
    <location>
        <position position="79"/>
    </location>
    <ligand>
        <name>heme c</name>
        <dbReference type="ChEBI" id="CHEBI:61717"/>
        <label>1</label>
    </ligand>
</feature>
<reference evidence="17 18" key="1">
    <citation type="submission" date="2019-02" db="EMBL/GenBank/DDBJ databases">
        <title>Deep-cultivation of Planctomycetes and their phenomic and genomic characterization uncovers novel biology.</title>
        <authorList>
            <person name="Wiegand S."/>
            <person name="Jogler M."/>
            <person name="Boedeker C."/>
            <person name="Pinto D."/>
            <person name="Vollmers J."/>
            <person name="Rivas-Marin E."/>
            <person name="Kohn T."/>
            <person name="Peeters S.H."/>
            <person name="Heuer A."/>
            <person name="Rast P."/>
            <person name="Oberbeckmann S."/>
            <person name="Bunk B."/>
            <person name="Jeske O."/>
            <person name="Meyerdierks A."/>
            <person name="Storesund J.E."/>
            <person name="Kallscheuer N."/>
            <person name="Luecker S."/>
            <person name="Lage O.M."/>
            <person name="Pohl T."/>
            <person name="Merkel B.J."/>
            <person name="Hornburger P."/>
            <person name="Mueller R.-W."/>
            <person name="Bruemmer F."/>
            <person name="Labrenz M."/>
            <person name="Spormann A.M."/>
            <person name="Op den Camp H."/>
            <person name="Overmann J."/>
            <person name="Amann R."/>
            <person name="Jetten M.S.M."/>
            <person name="Mascher T."/>
            <person name="Medema M.H."/>
            <person name="Devos D.P."/>
            <person name="Kaster A.-K."/>
            <person name="Ovreas L."/>
            <person name="Rohde M."/>
            <person name="Galperin M.Y."/>
            <person name="Jogler C."/>
        </authorList>
    </citation>
    <scope>NUCLEOTIDE SEQUENCE [LARGE SCALE GENOMIC DNA]</scope>
    <source>
        <strain evidence="17 18">HG66A1</strain>
    </source>
</reference>
<dbReference type="GO" id="GO:0042597">
    <property type="term" value="C:periplasmic space"/>
    <property type="evidence" value="ECO:0007669"/>
    <property type="project" value="UniProtKB-SubCell"/>
</dbReference>
<evidence type="ECO:0000256" key="13">
    <source>
        <dbReference type="PIRSR" id="PIRSR000294-1"/>
    </source>
</evidence>
<dbReference type="EMBL" id="CP036266">
    <property type="protein sequence ID" value="QDT24187.1"/>
    <property type="molecule type" value="Genomic_DNA"/>
</dbReference>
<evidence type="ECO:0000256" key="5">
    <source>
        <dbReference type="ARBA" id="ARBA00022723"/>
    </source>
</evidence>
<keyword evidence="5 14" id="KW-0479">Metal-binding</keyword>
<comment type="PTM">
    <text evidence="13">Binds 2 heme groups per subunit.</text>
</comment>
<sequence precursor="true">MALEKQRKFVRTLIAGGAAALLIHVGTVAAQAEDFVIEVPAGLPPVPFPADNPPTPEKIALGKQLYFDKRLSRDNTISCASCHDPGKGYSNADQFATGFKGQKGGRNSPTVINAAYNNFHFWDGRAGSLEEQALGPIANPIEMNLTLPEAVERINKIPGYKSQFQKIFGSDATEENIAKAIASYERTILCGDAPYDRFKAGDKKALSPEAQRGMELFFGRAACSSCHSGPNFTDNAFHNIGVGMDADKPDEGRKTISNLGGDTGSFKTPTLRDIAKSGPYMHDGSMKTLKEVVEHYNKGGVPNEFLDEEIFKLNLTPQEVDDLVTFMKEGLTSSNYPEHKMPELPK</sequence>
<dbReference type="GO" id="GO:0009055">
    <property type="term" value="F:electron transfer activity"/>
    <property type="evidence" value="ECO:0007669"/>
    <property type="project" value="InterPro"/>
</dbReference>
<comment type="subcellular location">
    <subcellularLocation>
        <location evidence="1">Periplasm</location>
    </subcellularLocation>
</comment>
<feature type="binding site" description="axial binding residue" evidence="14">
    <location>
        <position position="227"/>
    </location>
    <ligand>
        <name>heme c</name>
        <dbReference type="ChEBI" id="CHEBI:61717"/>
        <label>2</label>
    </ligand>
    <ligandPart>
        <name>Fe</name>
        <dbReference type="ChEBI" id="CHEBI:18248"/>
    </ligandPart>
</feature>
<protein>
    <recommendedName>
        <fullName evidence="12">Methylamine utilization protein MauG</fullName>
    </recommendedName>
</protein>
<evidence type="ECO:0000256" key="8">
    <source>
        <dbReference type="ARBA" id="ARBA00022982"/>
    </source>
</evidence>
<dbReference type="Gene3D" id="1.10.760.10">
    <property type="entry name" value="Cytochrome c-like domain"/>
    <property type="match status" value="2"/>
</dbReference>
<dbReference type="Proteomes" id="UP000320421">
    <property type="component" value="Chromosome"/>
</dbReference>
<evidence type="ECO:0000256" key="7">
    <source>
        <dbReference type="ARBA" id="ARBA00022764"/>
    </source>
</evidence>
<dbReference type="GO" id="GO:0046872">
    <property type="term" value="F:metal ion binding"/>
    <property type="evidence" value="ECO:0007669"/>
    <property type="project" value="UniProtKB-KW"/>
</dbReference>
<keyword evidence="17" id="KW-0575">Peroxidase</keyword>
<evidence type="ECO:0000256" key="12">
    <source>
        <dbReference type="ARBA" id="ARBA00073576"/>
    </source>
</evidence>
<evidence type="ECO:0000256" key="3">
    <source>
        <dbReference type="ARBA" id="ARBA00022448"/>
    </source>
</evidence>
<dbReference type="GO" id="GO:0004130">
    <property type="term" value="F:cytochrome-c peroxidase activity"/>
    <property type="evidence" value="ECO:0007669"/>
    <property type="project" value="TreeGrafter"/>
</dbReference>
<keyword evidence="7" id="KW-0574">Periplasm</keyword>
<feature type="binding site" description="covalent" evidence="13">
    <location>
        <position position="82"/>
    </location>
    <ligand>
        <name>heme c</name>
        <dbReference type="ChEBI" id="CHEBI:61717"/>
        <label>1</label>
    </ligand>
</feature>
<keyword evidence="8" id="KW-0249">Electron transport</keyword>
<feature type="domain" description="Cytochrome c" evidence="16">
    <location>
        <begin position="208"/>
        <end position="331"/>
    </location>
</feature>
<dbReference type="InterPro" id="IPR009056">
    <property type="entry name" value="Cyt_c-like_dom"/>
</dbReference>
<dbReference type="RefSeq" id="WP_145192681.1">
    <property type="nucleotide sequence ID" value="NZ_CP036266.1"/>
</dbReference>
<feature type="binding site" description="covalent" evidence="13">
    <location>
        <position position="226"/>
    </location>
    <ligand>
        <name>heme c</name>
        <dbReference type="ChEBI" id="CHEBI:61717"/>
        <label>2</label>
    </ligand>
</feature>
<feature type="chain" id="PRO_5021807458" description="Methylamine utilization protein MauG" evidence="15">
    <location>
        <begin position="33"/>
        <end position="346"/>
    </location>
</feature>
<evidence type="ECO:0000256" key="10">
    <source>
        <dbReference type="ARBA" id="ARBA00023004"/>
    </source>
</evidence>
<evidence type="ECO:0000256" key="15">
    <source>
        <dbReference type="SAM" id="SignalP"/>
    </source>
</evidence>
<gene>
    <name evidence="17" type="primary">ccp_2</name>
    <name evidence="17" type="ORF">HG66A1_60190</name>
</gene>
<accession>A0A517PXS6</accession>
<dbReference type="PANTHER" id="PTHR30600:SF10">
    <property type="entry name" value="BLL6722 PROTEIN"/>
    <property type="match status" value="1"/>
</dbReference>
<dbReference type="Pfam" id="PF03150">
    <property type="entry name" value="CCP_MauG"/>
    <property type="match status" value="1"/>
</dbReference>
<evidence type="ECO:0000256" key="6">
    <source>
        <dbReference type="ARBA" id="ARBA00022729"/>
    </source>
</evidence>
<dbReference type="PANTHER" id="PTHR30600">
    <property type="entry name" value="CYTOCHROME C PEROXIDASE-RELATED"/>
    <property type="match status" value="1"/>
</dbReference>
<keyword evidence="10 14" id="KW-0408">Iron</keyword>
<feature type="domain" description="Cytochrome c" evidence="16">
    <location>
        <begin position="57"/>
        <end position="188"/>
    </location>
</feature>
<evidence type="ECO:0000256" key="4">
    <source>
        <dbReference type="ARBA" id="ARBA00022617"/>
    </source>
</evidence>
<name>A0A517PXS6_9PLAN</name>
<dbReference type="InterPro" id="IPR004852">
    <property type="entry name" value="Di-haem_cyt_c_peroxidsae"/>
</dbReference>
<dbReference type="PIRSF" id="PIRSF000294">
    <property type="entry name" value="Cytochrome-c_peroxidase"/>
    <property type="match status" value="1"/>
</dbReference>
<keyword evidence="9 17" id="KW-0560">Oxidoreductase</keyword>
<feature type="signal peptide" evidence="15">
    <location>
        <begin position="1"/>
        <end position="32"/>
    </location>
</feature>
<dbReference type="Pfam" id="PF00034">
    <property type="entry name" value="Cytochrom_C"/>
    <property type="match status" value="1"/>
</dbReference>
<dbReference type="GO" id="GO:0020037">
    <property type="term" value="F:heme binding"/>
    <property type="evidence" value="ECO:0007669"/>
    <property type="project" value="InterPro"/>
</dbReference>
<keyword evidence="3" id="KW-0813">Transport</keyword>
<dbReference type="InterPro" id="IPR051395">
    <property type="entry name" value="Cytochrome_c_Peroxidase/MauG"/>
</dbReference>
<dbReference type="OrthoDB" id="9772811at2"/>
<proteinExistence type="predicted"/>